<dbReference type="EMBL" id="JAHQIW010005275">
    <property type="protein sequence ID" value="KAJ1365463.1"/>
    <property type="molecule type" value="Genomic_DNA"/>
</dbReference>
<gene>
    <name evidence="2" type="ORF">KIN20_025772</name>
</gene>
<keyword evidence="1" id="KW-0472">Membrane</keyword>
<evidence type="ECO:0000313" key="3">
    <source>
        <dbReference type="Proteomes" id="UP001196413"/>
    </source>
</evidence>
<comment type="caution">
    <text evidence="2">The sequence shown here is derived from an EMBL/GenBank/DDBJ whole genome shotgun (WGS) entry which is preliminary data.</text>
</comment>
<evidence type="ECO:0000256" key="1">
    <source>
        <dbReference type="SAM" id="Phobius"/>
    </source>
</evidence>
<keyword evidence="3" id="KW-1185">Reference proteome</keyword>
<keyword evidence="1" id="KW-0812">Transmembrane</keyword>
<accession>A0AAD5MZT9</accession>
<sequence length="166" mass="18765">MTVFTVTFNISYLLLYVGVFVSAAVLFCGVDKNREKVHVAKRQELKHQQRDAMLAGRPVQSVIEEVEPLMLHSSSRISCVRELPDLEALEKHRLQTKNVSKKSQTRFETFAFLDSTQSKHAMEMKELGRLVGTIPESSTSTRQTSIDGLNSILKKEHSSSHNLHLV</sequence>
<feature type="transmembrane region" description="Helical" evidence="1">
    <location>
        <begin position="12"/>
        <end position="30"/>
    </location>
</feature>
<name>A0AAD5MZT9_PARTN</name>
<reference evidence="2" key="1">
    <citation type="submission" date="2021-06" db="EMBL/GenBank/DDBJ databases">
        <title>Parelaphostrongylus tenuis whole genome reference sequence.</title>
        <authorList>
            <person name="Garwood T.J."/>
            <person name="Larsen P.A."/>
            <person name="Fountain-Jones N.M."/>
            <person name="Garbe J.R."/>
            <person name="Macchietto M.G."/>
            <person name="Kania S.A."/>
            <person name="Gerhold R.W."/>
            <person name="Richards J.E."/>
            <person name="Wolf T.M."/>
        </authorList>
    </citation>
    <scope>NUCLEOTIDE SEQUENCE</scope>
    <source>
        <strain evidence="2">MNPRO001-30</strain>
        <tissue evidence="2">Meninges</tissue>
    </source>
</reference>
<proteinExistence type="predicted"/>
<dbReference type="AlphaFoldDB" id="A0AAD5MZT9"/>
<evidence type="ECO:0000313" key="2">
    <source>
        <dbReference type="EMBL" id="KAJ1365463.1"/>
    </source>
</evidence>
<dbReference type="Proteomes" id="UP001196413">
    <property type="component" value="Unassembled WGS sequence"/>
</dbReference>
<organism evidence="2 3">
    <name type="scientific">Parelaphostrongylus tenuis</name>
    <name type="common">Meningeal worm</name>
    <dbReference type="NCBI Taxonomy" id="148309"/>
    <lineage>
        <taxon>Eukaryota</taxon>
        <taxon>Metazoa</taxon>
        <taxon>Ecdysozoa</taxon>
        <taxon>Nematoda</taxon>
        <taxon>Chromadorea</taxon>
        <taxon>Rhabditida</taxon>
        <taxon>Rhabditina</taxon>
        <taxon>Rhabditomorpha</taxon>
        <taxon>Strongyloidea</taxon>
        <taxon>Metastrongylidae</taxon>
        <taxon>Parelaphostrongylus</taxon>
    </lineage>
</organism>
<protein>
    <submittedName>
        <fullName evidence="2">Uncharacterized protein</fullName>
    </submittedName>
</protein>
<keyword evidence="1" id="KW-1133">Transmembrane helix</keyword>